<reference evidence="5 6" key="1">
    <citation type="submission" date="2018-08" db="EMBL/GenBank/DDBJ databases">
        <title>Genomic Encyclopedia of Type Strains, Phase IV (KMG-IV): sequencing the most valuable type-strain genomes for metagenomic binning, comparative biology and taxonomic classification.</title>
        <authorList>
            <person name="Goeker M."/>
        </authorList>
    </citation>
    <scope>NUCLEOTIDE SEQUENCE [LARGE SCALE GENOMIC DNA]</scope>
    <source>
        <strain evidence="5 6">DSM 23923</strain>
    </source>
</reference>
<evidence type="ECO:0000259" key="4">
    <source>
        <dbReference type="Pfam" id="PF00198"/>
    </source>
</evidence>
<accession>A0A347ZQM4</accession>
<dbReference type="Proteomes" id="UP000256388">
    <property type="component" value="Unassembled WGS sequence"/>
</dbReference>
<evidence type="ECO:0000313" key="6">
    <source>
        <dbReference type="Proteomes" id="UP000256388"/>
    </source>
</evidence>
<dbReference type="EMBL" id="QUMS01000001">
    <property type="protein sequence ID" value="REG11839.1"/>
    <property type="molecule type" value="Genomic_DNA"/>
</dbReference>
<keyword evidence="2 5" id="KW-0808">Transferase</keyword>
<evidence type="ECO:0000256" key="2">
    <source>
        <dbReference type="ARBA" id="ARBA00022679"/>
    </source>
</evidence>
<dbReference type="PANTHER" id="PTHR43178">
    <property type="entry name" value="DIHYDROLIPOAMIDE ACETYLTRANSFERASE COMPONENT OF PYRUVATE DEHYDROGENASE COMPLEX"/>
    <property type="match status" value="1"/>
</dbReference>
<dbReference type="InterPro" id="IPR050743">
    <property type="entry name" value="2-oxoacid_DH_E2_comp"/>
</dbReference>
<feature type="domain" description="2-oxoacid dehydrogenase acyltransferase catalytic" evidence="4">
    <location>
        <begin position="36"/>
        <end position="134"/>
    </location>
</feature>
<evidence type="ECO:0000313" key="5">
    <source>
        <dbReference type="EMBL" id="REG11839.1"/>
    </source>
</evidence>
<keyword evidence="3 5" id="KW-0012">Acyltransferase</keyword>
<dbReference type="GO" id="GO:0031405">
    <property type="term" value="F:lipoic acid binding"/>
    <property type="evidence" value="ECO:0007669"/>
    <property type="project" value="TreeGrafter"/>
</dbReference>
<dbReference type="Pfam" id="PF00198">
    <property type="entry name" value="2-oxoacid_dh"/>
    <property type="match status" value="2"/>
</dbReference>
<comment type="cofactor">
    <cofactor evidence="1">
        <name>(R)-lipoate</name>
        <dbReference type="ChEBI" id="CHEBI:83088"/>
    </cofactor>
</comment>
<evidence type="ECO:0000256" key="1">
    <source>
        <dbReference type="ARBA" id="ARBA00001938"/>
    </source>
</evidence>
<dbReference type="GO" id="GO:0016407">
    <property type="term" value="F:acetyltransferase activity"/>
    <property type="evidence" value="ECO:0007669"/>
    <property type="project" value="TreeGrafter"/>
</dbReference>
<comment type="caution">
    <text evidence="5">The sequence shown here is derived from an EMBL/GenBank/DDBJ whole genome shotgun (WGS) entry which is preliminary data.</text>
</comment>
<dbReference type="SUPFAM" id="SSF52777">
    <property type="entry name" value="CoA-dependent acyltransferases"/>
    <property type="match status" value="1"/>
</dbReference>
<feature type="domain" description="2-oxoacid dehydrogenase acyltransferase catalytic" evidence="4">
    <location>
        <begin position="183"/>
        <end position="262"/>
    </location>
</feature>
<evidence type="ECO:0000256" key="3">
    <source>
        <dbReference type="ARBA" id="ARBA00023315"/>
    </source>
</evidence>
<dbReference type="RefSeq" id="WP_116224952.1">
    <property type="nucleotide sequence ID" value="NZ_AP018437.1"/>
</dbReference>
<protein>
    <submittedName>
        <fullName evidence="5">2-oxoacid dehydrogenase/acyltransferase catalytic subunit</fullName>
    </submittedName>
</protein>
<keyword evidence="6" id="KW-1185">Reference proteome</keyword>
<name>A0A347ZQM4_9CHLR</name>
<dbReference type="AlphaFoldDB" id="A0A347ZQM4"/>
<dbReference type="InterPro" id="IPR023213">
    <property type="entry name" value="CAT-like_dom_sf"/>
</dbReference>
<organism evidence="5 6">
    <name type="scientific">Pelolinea submarina</name>
    <dbReference type="NCBI Taxonomy" id="913107"/>
    <lineage>
        <taxon>Bacteria</taxon>
        <taxon>Bacillati</taxon>
        <taxon>Chloroflexota</taxon>
        <taxon>Anaerolineae</taxon>
        <taxon>Anaerolineales</taxon>
        <taxon>Anaerolineaceae</taxon>
        <taxon>Pelolinea</taxon>
    </lineage>
</organism>
<dbReference type="Gene3D" id="3.30.559.10">
    <property type="entry name" value="Chloramphenicol acetyltransferase-like domain"/>
    <property type="match status" value="1"/>
</dbReference>
<dbReference type="GO" id="GO:0005737">
    <property type="term" value="C:cytoplasm"/>
    <property type="evidence" value="ECO:0007669"/>
    <property type="project" value="TreeGrafter"/>
</dbReference>
<gene>
    <name evidence="5" type="ORF">DFR64_1733</name>
</gene>
<dbReference type="InterPro" id="IPR001078">
    <property type="entry name" value="2-oxoacid_DH_actylTfrase"/>
</dbReference>
<dbReference type="PANTHER" id="PTHR43178:SF5">
    <property type="entry name" value="LIPOAMIDE ACYLTRANSFERASE COMPONENT OF BRANCHED-CHAIN ALPHA-KETO ACID DEHYDROGENASE COMPLEX, MITOCHONDRIAL"/>
    <property type="match status" value="1"/>
</dbReference>
<sequence>MKDTELFTIQYPPVRQFTADIGRIDHGKHYVRSLLEVDVTEALQKLKAMRAPGKKVSFLAWFVKVLADAVAQHPPINGIRQGRSKVVVFKEVNISVIVEKKVDGKAVPLPLVLRNVGAKTSLELNAEIQAAVDQSVEHAGNLVLGRGENEGLLNLALVLPQWLRLAFMRAFILGSPRRVQDMMGTVMISSLGTVGRLSGWMLPTSMHPLSIGIGTLNKKPAIHQGAIEKRDILHLTIAFDHDVIDGMPALAFVDDLVSRLEAGAGLE</sequence>
<dbReference type="OrthoDB" id="9805770at2"/>
<proteinExistence type="predicted"/>